<dbReference type="STRING" id="70996.SE18_07825"/>
<dbReference type="PANTHER" id="PTHR19871">
    <property type="entry name" value="BETA TRANSDUCIN-RELATED PROTEIN"/>
    <property type="match status" value="1"/>
</dbReference>
<dbReference type="Proteomes" id="UP000050277">
    <property type="component" value="Unassembled WGS sequence"/>
</dbReference>
<dbReference type="OrthoDB" id="139338at2"/>
<comment type="caution">
    <text evidence="1">The sequence shown here is derived from an EMBL/GenBank/DDBJ whole genome shotgun (WGS) entry which is preliminary data.</text>
</comment>
<dbReference type="PATRIC" id="fig|70996.4.peg.793"/>
<accession>A0A0N8GSS5</accession>
<dbReference type="InterPro" id="IPR052752">
    <property type="entry name" value="NACHT-WD_repeat"/>
</dbReference>
<keyword evidence="2" id="KW-1185">Reference proteome</keyword>
<dbReference type="EMBL" id="LGKP01000013">
    <property type="protein sequence ID" value="KPL90114.1"/>
    <property type="molecule type" value="Genomic_DNA"/>
</dbReference>
<dbReference type="Gene3D" id="1.25.40.10">
    <property type="entry name" value="Tetratricopeptide repeat domain"/>
    <property type="match status" value="2"/>
</dbReference>
<evidence type="ECO:0000313" key="1">
    <source>
        <dbReference type="EMBL" id="KPL90114.1"/>
    </source>
</evidence>
<dbReference type="InterPro" id="IPR027417">
    <property type="entry name" value="P-loop_NTPase"/>
</dbReference>
<proteinExistence type="predicted"/>
<gene>
    <name evidence="1" type="ORF">SE18_07825</name>
</gene>
<reference evidence="1 2" key="1">
    <citation type="submission" date="2015-07" db="EMBL/GenBank/DDBJ databases">
        <title>Whole genome sequence of Herpetosiphon geysericola DSM 7119.</title>
        <authorList>
            <person name="Hemp J."/>
            <person name="Ward L.M."/>
            <person name="Pace L.A."/>
            <person name="Fischer W.W."/>
        </authorList>
    </citation>
    <scope>NUCLEOTIDE SEQUENCE [LARGE SCALE GENOMIC DNA]</scope>
    <source>
        <strain evidence="1 2">DSM 7119</strain>
    </source>
</reference>
<organism evidence="1 2">
    <name type="scientific">Herpetosiphon geysericola</name>
    <dbReference type="NCBI Taxonomy" id="70996"/>
    <lineage>
        <taxon>Bacteria</taxon>
        <taxon>Bacillati</taxon>
        <taxon>Chloroflexota</taxon>
        <taxon>Chloroflexia</taxon>
        <taxon>Herpetosiphonales</taxon>
        <taxon>Herpetosiphonaceae</taxon>
        <taxon>Herpetosiphon</taxon>
    </lineage>
</organism>
<name>A0A0N8GSS5_9CHLR</name>
<sequence>MSINEHELRAAAMHRESVRLLQLRLAGFVGRVTEQAAINQLIAQTCPTGGYVLVTGGAGEGKSSLIAQLIVRAGLEHTPHHFIALTPGRAYQLDLLRSIVAQLMLKHNLTNGYFPTDSYPALRLEFGRILQTLSESGITETIYLDGLDQLQPEVDGSRDLTFLPLRLPPGIVIVLGARPNESLASLALEQGVIYSVPPLSEADAITRWQMLQPALESHRLQQLAQALKGNALLVELAARAMSTMPVAEVVPIIDQSIADSTNLFRLSLARIQALAPTEWHMIMRPSLAVLLVSQEPLTPALLAAILDQPVAALSAPIALLAGWVSTAADQRLVLRHLLFHAYLQDHEFTPLELREWHSRMADWCGAELDAIWQESSDPVEQARRWYARQHYITHLAQAERWADLWQVIDAGDYGAQKIRFEPSTRLYGLDLDRARESVIAAGQSLEQQLELLPRLWRYSLLRTNLTSHADQWDDYVFVILAVVGRVAEALAQIEICSDPMRQVLLWAWIVPYAEPDRRLTIFQRMEQVARSMHDHRERDYALHQLALAYADNDMLDQALSIARTLDDTRDQTLAHCVETAINQVNLAQAAGIIKQIQVPKYQLKSAVLLATTLIAVAEFAQARQLLTETIPFAYSEHVVILNAMLATVEWRVGNQQQAQALLIKAHARNERLNNESQLLALPALIKGYLNQGNLAKARSLHTAIESDRFRRELVLIYIEHSDGATAVDLAATITDWHSRDPAYAALAEWYCTHAEPDLAETMIQLIVDPHLRVECYCSLARSYGNYVQIDELLAAVRLALAEHVQNYNTVKSLLSIANTYAEHAMHDQAHSTFEQALATIVDTATSRVLVNEHMYLLRLLAQMVKHYDYADLCQQVVQAALLTGLQPAFEYSLEFEKAKIYLNHGAIDSVRQIIDQGIAPYLAVDLFEMLATRAIEQQDYAQTQRYLLAALPYAKAVDSTTPIRLLCNLAITALPNGFKSLGETMLREATQLLPTIETQTRQTWAGSELVRQYHSYGMLAEASTIIQAMATPKSRSSIIQYLSSRYAASGEIEQAYTILQLGSFHPDDYRSNLCGIVIQAHKLGLAKQAQAYWAEVIAACNQIPDPIRKLQQIKDLALLQIYYGSNHYLSKLLNSIRTMRYPVSKEYVYVGVLCEIARAYAKQGNYAACIDWLRYAHTISQSIVSQTRPKVVAYRYVAATYLNHAPDTDTQAFLTDLLSLADGIKPSSYADDLFNCLTEICTDYAVRGHAEFFTKAYQYALQISEVQKRARALRTVANGYADVDNRPALQALIAEIHQMALNLGLETVAMTYAKCGDLAFAKELIINGDPWEEKDFVLEYLVPALLQAADPISAYELVPSFNSLSKRIEALRQIVAYYVEQQQIAESIQLIYAVWRNCAVAAELWELRTIVEALDSTNPWLSIALLDGVPWVEQQLQRYG</sequence>
<dbReference type="InterPro" id="IPR011990">
    <property type="entry name" value="TPR-like_helical_dom_sf"/>
</dbReference>
<dbReference type="RefSeq" id="WP_054533878.1">
    <property type="nucleotide sequence ID" value="NZ_LGKP01000013.1"/>
</dbReference>
<evidence type="ECO:0000313" key="2">
    <source>
        <dbReference type="Proteomes" id="UP000050277"/>
    </source>
</evidence>
<dbReference type="PANTHER" id="PTHR19871:SF14">
    <property type="entry name" value="DUF4062 DOMAIN-CONTAINING PROTEIN"/>
    <property type="match status" value="1"/>
</dbReference>
<dbReference type="SUPFAM" id="SSF52540">
    <property type="entry name" value="P-loop containing nucleoside triphosphate hydrolases"/>
    <property type="match status" value="1"/>
</dbReference>
<protein>
    <submittedName>
        <fullName evidence="1">Uncharacterized protein</fullName>
    </submittedName>
</protein>